<dbReference type="EMBL" id="GBRH01274481">
    <property type="protein sequence ID" value="JAD23414.1"/>
    <property type="molecule type" value="Transcribed_RNA"/>
</dbReference>
<protein>
    <submittedName>
        <fullName evidence="1">Uncharacterized protein</fullName>
    </submittedName>
</protein>
<organism evidence="1">
    <name type="scientific">Arundo donax</name>
    <name type="common">Giant reed</name>
    <name type="synonym">Donax arundinaceus</name>
    <dbReference type="NCBI Taxonomy" id="35708"/>
    <lineage>
        <taxon>Eukaryota</taxon>
        <taxon>Viridiplantae</taxon>
        <taxon>Streptophyta</taxon>
        <taxon>Embryophyta</taxon>
        <taxon>Tracheophyta</taxon>
        <taxon>Spermatophyta</taxon>
        <taxon>Magnoliopsida</taxon>
        <taxon>Liliopsida</taxon>
        <taxon>Poales</taxon>
        <taxon>Poaceae</taxon>
        <taxon>PACMAD clade</taxon>
        <taxon>Arundinoideae</taxon>
        <taxon>Arundineae</taxon>
        <taxon>Arundo</taxon>
    </lineage>
</organism>
<name>A0A0A8YBS0_ARUDO</name>
<dbReference type="AlphaFoldDB" id="A0A0A8YBS0"/>
<accession>A0A0A8YBS0</accession>
<evidence type="ECO:0000313" key="1">
    <source>
        <dbReference type="EMBL" id="JAD23414.1"/>
    </source>
</evidence>
<sequence length="47" mass="5441">MSFQTARTRAAPYYIHPLVYSSQANAHNFSHDDLREFAIEVLKIISM</sequence>
<proteinExistence type="predicted"/>
<reference evidence="1" key="1">
    <citation type="submission" date="2014-09" db="EMBL/GenBank/DDBJ databases">
        <authorList>
            <person name="Magalhaes I.L.F."/>
            <person name="Oliveira U."/>
            <person name="Santos F.R."/>
            <person name="Vidigal T.H.D.A."/>
            <person name="Brescovit A.D."/>
            <person name="Santos A.J."/>
        </authorList>
    </citation>
    <scope>NUCLEOTIDE SEQUENCE</scope>
    <source>
        <tissue evidence="1">Shoot tissue taken approximately 20 cm above the soil surface</tissue>
    </source>
</reference>
<reference evidence="1" key="2">
    <citation type="journal article" date="2015" name="Data Brief">
        <title>Shoot transcriptome of the giant reed, Arundo donax.</title>
        <authorList>
            <person name="Barrero R.A."/>
            <person name="Guerrero F.D."/>
            <person name="Moolhuijzen P."/>
            <person name="Goolsby J.A."/>
            <person name="Tidwell J."/>
            <person name="Bellgard S.E."/>
            <person name="Bellgard M.I."/>
        </authorList>
    </citation>
    <scope>NUCLEOTIDE SEQUENCE</scope>
    <source>
        <tissue evidence="1">Shoot tissue taken approximately 20 cm above the soil surface</tissue>
    </source>
</reference>